<proteinExistence type="predicted"/>
<dbReference type="NCBIfam" id="NF041065">
    <property type="entry name" value="DpdH"/>
    <property type="match status" value="1"/>
</dbReference>
<accession>A0AB39PZW8</accession>
<dbReference type="AlphaFoldDB" id="A0AB39PZW8"/>
<sequence length="1022" mass="111693">MTWRGTLPAACWEAREAPAIIPVEAESTSNGVFLATHTSIPILLRDRVDSAVGGTIVDEHNLRRAVEELPADQPIIPILGKSGTGKSHLIRWLRINLKPNDATRLIFVPKHRMSLRGILELILEHATSERAAEVRAKVAAASDAAADETTAQLRLRNELAVLVETRGADKDGTPEENDLRAFLASAEGLPALLGDLVFRRRLLTDNGPIARLVREKLSGKGSEDKEDAFGFTAADLDLSVDDVSRAGVDAASVASALASDAPLRDLAAKMLNEQLGPAVSEVFGIGGDDLKQLLVELRLDLQRQGLELLLLIEDFSIFQGIQGGLIDAITLLPTETLALCPMRVVMAVTTGYFVNQMPETVYTRTYKVFDLELPADMTAPFDPARFAARYLNAVRVGSQEIDKHRTDERPEPNHCQQCPVRDKCHQAFGEVEGVGLFPFSRTALDRAIRSQSKGDAFVARDVLTRVLRPVLHRDQTELDEGRFPSTGFESDFRTGALDILDNVEDQVRLRTPGDPELSERRVRMVRFWGPGHGPQNLHPTIHEAFAIPPLPDLITEQQTLPHRPAVQEPVLPLNGTQTPIVVAPPTPPPPTSAPARPSPAASKPTLVQAVDEWHKTGQLVQSHRNDLRKIVHTAVIGCLGLEDGYGGDSGDWTKARAEFTPSFDAKTSIALDGSALQTALISIDHRNVEDVRVLRALAWVNAKGSWEDVPQGDALQSLCVNRVQEWADSVSAFLLPSEGDDAELGRLAHALLSVSKALGIADSFKSDTLSRVRALFASPPKLADPVRPHMRQLQDRFVDPKADRNLLQQRLLRLTSYRQGAGKPLAIDLPRLVRALRDNAAEVPWPEHVPEQIRKAADDIQKRTTTLDPMLDETRRLTPDVSDLGGDVAQVAHALNTLLSDLAALGQSANSINLPALHDAAKAVKPSDLKKVTDLTEGLNAWSTLTADQRLRLMTQDERPALRIRAWLEPALEAVNALEQKLQAGPASEAQREYDETLQRLMAGLETLSREVMDVAGCEGGA</sequence>
<evidence type="ECO:0000313" key="1">
    <source>
        <dbReference type="EMBL" id="XDQ35481.1"/>
    </source>
</evidence>
<dbReference type="RefSeq" id="WP_042176381.1">
    <property type="nucleotide sequence ID" value="NZ_CP163439.1"/>
</dbReference>
<reference evidence="1" key="1">
    <citation type="submission" date="2024-07" db="EMBL/GenBank/DDBJ databases">
        <authorList>
            <person name="Yu S.T."/>
        </authorList>
    </citation>
    <scope>NUCLEOTIDE SEQUENCE</scope>
    <source>
        <strain evidence="1">R28</strain>
    </source>
</reference>
<gene>
    <name evidence="1" type="primary">dpdH</name>
    <name evidence="1" type="ORF">AB5J49_20245</name>
</gene>
<name>A0AB39PZW8_9ACTN</name>
<organism evidence="1">
    <name type="scientific">Streptomyces sp. R28</name>
    <dbReference type="NCBI Taxonomy" id="3238628"/>
    <lineage>
        <taxon>Bacteria</taxon>
        <taxon>Bacillati</taxon>
        <taxon>Actinomycetota</taxon>
        <taxon>Actinomycetes</taxon>
        <taxon>Kitasatosporales</taxon>
        <taxon>Streptomycetaceae</taxon>
        <taxon>Streptomyces</taxon>
    </lineage>
</organism>
<dbReference type="EMBL" id="CP163439">
    <property type="protein sequence ID" value="XDQ35481.1"/>
    <property type="molecule type" value="Genomic_DNA"/>
</dbReference>
<protein>
    <submittedName>
        <fullName evidence="1">Protein DpdH</fullName>
    </submittedName>
</protein>